<gene>
    <name evidence="2" type="ORF">HGM15179_014504</name>
</gene>
<name>A0A8K1G6C8_9PASS</name>
<evidence type="ECO:0000313" key="2">
    <source>
        <dbReference type="EMBL" id="TRZ12582.1"/>
    </source>
</evidence>
<evidence type="ECO:0000256" key="1">
    <source>
        <dbReference type="SAM" id="MobiDB-lite"/>
    </source>
</evidence>
<evidence type="ECO:0000313" key="3">
    <source>
        <dbReference type="Proteomes" id="UP000796761"/>
    </source>
</evidence>
<comment type="caution">
    <text evidence="2">The sequence shown here is derived from an EMBL/GenBank/DDBJ whole genome shotgun (WGS) entry which is preliminary data.</text>
</comment>
<dbReference type="AlphaFoldDB" id="A0A8K1G6C8"/>
<sequence length="147" mass="16627">MKSSKVKCKVLHLGSDNARHRYRLGGEVIQSSPGDKTLGVMADHESTVSAHSPKSQMCPGLQPKESGQQDKGSYSPPLICSSETPPGVQFWSPQHKDMEMLEEVQRRPQGDFKNNFNSEISLIFRTIASLSIFRNFQLNYFEINYFM</sequence>
<dbReference type="OrthoDB" id="10056483at2759"/>
<protein>
    <submittedName>
        <fullName evidence="2">Uncharacterized protein</fullName>
    </submittedName>
</protein>
<dbReference type="Proteomes" id="UP000796761">
    <property type="component" value="Unassembled WGS sequence"/>
</dbReference>
<proteinExistence type="predicted"/>
<accession>A0A8K1G6C8</accession>
<keyword evidence="3" id="KW-1185">Reference proteome</keyword>
<dbReference type="EMBL" id="SWJQ01000577">
    <property type="protein sequence ID" value="TRZ12582.1"/>
    <property type="molecule type" value="Genomic_DNA"/>
</dbReference>
<organism evidence="2 3">
    <name type="scientific">Zosterops borbonicus</name>
    <dbReference type="NCBI Taxonomy" id="364589"/>
    <lineage>
        <taxon>Eukaryota</taxon>
        <taxon>Metazoa</taxon>
        <taxon>Chordata</taxon>
        <taxon>Craniata</taxon>
        <taxon>Vertebrata</taxon>
        <taxon>Euteleostomi</taxon>
        <taxon>Archelosauria</taxon>
        <taxon>Archosauria</taxon>
        <taxon>Dinosauria</taxon>
        <taxon>Saurischia</taxon>
        <taxon>Theropoda</taxon>
        <taxon>Coelurosauria</taxon>
        <taxon>Aves</taxon>
        <taxon>Neognathae</taxon>
        <taxon>Neoaves</taxon>
        <taxon>Telluraves</taxon>
        <taxon>Australaves</taxon>
        <taxon>Passeriformes</taxon>
        <taxon>Sylvioidea</taxon>
        <taxon>Zosteropidae</taxon>
        <taxon>Zosterops</taxon>
    </lineage>
</organism>
<reference evidence="2" key="1">
    <citation type="submission" date="2019-04" db="EMBL/GenBank/DDBJ databases">
        <title>Genome assembly of Zosterops borbonicus 15179.</title>
        <authorList>
            <person name="Leroy T."/>
            <person name="Anselmetti Y."/>
            <person name="Tilak M.-K."/>
            <person name="Nabholz B."/>
        </authorList>
    </citation>
    <scope>NUCLEOTIDE SEQUENCE</scope>
    <source>
        <strain evidence="2">HGM_15179</strain>
        <tissue evidence="2">Muscle</tissue>
    </source>
</reference>
<feature type="region of interest" description="Disordered" evidence="1">
    <location>
        <begin position="42"/>
        <end position="86"/>
    </location>
</feature>